<protein>
    <submittedName>
        <fullName evidence="1">Uncharacterized protein</fullName>
    </submittedName>
</protein>
<keyword evidence="2" id="KW-1185">Reference proteome</keyword>
<evidence type="ECO:0000313" key="1">
    <source>
        <dbReference type="EMBL" id="UOB16805.1"/>
    </source>
</evidence>
<name>A0A9E6ZM45_9FLAO</name>
<dbReference type="Proteomes" id="UP000831290">
    <property type="component" value="Chromosome"/>
</dbReference>
<gene>
    <name evidence="1" type="ORF">MQE35_13800</name>
</gene>
<evidence type="ECO:0000313" key="2">
    <source>
        <dbReference type="Proteomes" id="UP000831290"/>
    </source>
</evidence>
<dbReference type="RefSeq" id="WP_255842043.1">
    <property type="nucleotide sequence ID" value="NZ_CP094358.1"/>
</dbReference>
<dbReference type="AlphaFoldDB" id="A0A9E6ZM45"/>
<dbReference type="EMBL" id="CP094358">
    <property type="protein sequence ID" value="UOB16805.1"/>
    <property type="molecule type" value="Genomic_DNA"/>
</dbReference>
<proteinExistence type="predicted"/>
<organism evidence="1 2">
    <name type="scientific">Abyssalbus ytuae</name>
    <dbReference type="NCBI Taxonomy" id="2926907"/>
    <lineage>
        <taxon>Bacteria</taxon>
        <taxon>Pseudomonadati</taxon>
        <taxon>Bacteroidota</taxon>
        <taxon>Flavobacteriia</taxon>
        <taxon>Flavobacteriales</taxon>
        <taxon>Flavobacteriaceae</taxon>
        <taxon>Abyssalbus</taxon>
    </lineage>
</organism>
<dbReference type="KEGG" id="fbm:MQE35_13800"/>
<reference evidence="1" key="1">
    <citation type="submission" date="2022-03" db="EMBL/GenBank/DDBJ databases">
        <title>Description of Abyssus ytuae gen. nov., sp. nov., a novel member of the family Flavobacteriaceae isolated from the sediment of Mariana Trench.</title>
        <authorList>
            <person name="Zhang J."/>
            <person name="Xu X."/>
        </authorList>
    </citation>
    <scope>NUCLEOTIDE SEQUENCE</scope>
    <source>
        <strain evidence="1">MT3330</strain>
    </source>
</reference>
<sequence length="105" mass="12371">MGLTFPTTKLQSPPLVFLKFFQDGSNVKFCLDTERENILFLRKGKLKPIRELPGNIKDFLINKLLEDTGLLRQLKNYPDVEILEKFTYYYISGFKNNVMPCEYDR</sequence>
<accession>A0A9E6ZM45</accession>